<dbReference type="Proteomes" id="UP000318081">
    <property type="component" value="Chromosome"/>
</dbReference>
<name>A0ABX5XRI2_9BACT</name>
<proteinExistence type="predicted"/>
<evidence type="ECO:0000313" key="1">
    <source>
        <dbReference type="EMBL" id="QDV84446.1"/>
    </source>
</evidence>
<organism evidence="1 2">
    <name type="scientific">Stieleria magnilauensis</name>
    <dbReference type="NCBI Taxonomy" id="2527963"/>
    <lineage>
        <taxon>Bacteria</taxon>
        <taxon>Pseudomonadati</taxon>
        <taxon>Planctomycetota</taxon>
        <taxon>Planctomycetia</taxon>
        <taxon>Pirellulales</taxon>
        <taxon>Pirellulaceae</taxon>
        <taxon>Stieleria</taxon>
    </lineage>
</organism>
<keyword evidence="2" id="KW-1185">Reference proteome</keyword>
<dbReference type="EMBL" id="CP036432">
    <property type="protein sequence ID" value="QDV84446.1"/>
    <property type="molecule type" value="Genomic_DNA"/>
</dbReference>
<gene>
    <name evidence="1" type="ORF">TBK1r_33910</name>
</gene>
<sequence>MNFIKSFFSSQIVCFGATESVPLVSKVPETRVFCITGIDPDVPIDPVKDRHRGHDACSLPNALKNWGGFARH</sequence>
<accession>A0ABX5XRI2</accession>
<reference evidence="1 2" key="1">
    <citation type="submission" date="2019-02" db="EMBL/GenBank/DDBJ databases">
        <title>Deep-cultivation of Planctomycetes and their phenomic and genomic characterization uncovers novel biology.</title>
        <authorList>
            <person name="Wiegand S."/>
            <person name="Jogler M."/>
            <person name="Boedeker C."/>
            <person name="Pinto D."/>
            <person name="Vollmers J."/>
            <person name="Rivas-Marin E."/>
            <person name="Kohn T."/>
            <person name="Peeters S.H."/>
            <person name="Heuer A."/>
            <person name="Rast P."/>
            <person name="Oberbeckmann S."/>
            <person name="Bunk B."/>
            <person name="Jeske O."/>
            <person name="Meyerdierks A."/>
            <person name="Storesund J.E."/>
            <person name="Kallscheuer N."/>
            <person name="Luecker S."/>
            <person name="Lage O.M."/>
            <person name="Pohl T."/>
            <person name="Merkel B.J."/>
            <person name="Hornburger P."/>
            <person name="Mueller R.-W."/>
            <person name="Bruemmer F."/>
            <person name="Labrenz M."/>
            <person name="Spormann A.M."/>
            <person name="Op den Camp H."/>
            <person name="Overmann J."/>
            <person name="Amann R."/>
            <person name="Jetten M.S.M."/>
            <person name="Mascher T."/>
            <person name="Medema M.H."/>
            <person name="Devos D.P."/>
            <person name="Kaster A.-K."/>
            <person name="Ovreas L."/>
            <person name="Rohde M."/>
            <person name="Galperin M.Y."/>
            <person name="Jogler C."/>
        </authorList>
    </citation>
    <scope>NUCLEOTIDE SEQUENCE [LARGE SCALE GENOMIC DNA]</scope>
    <source>
        <strain evidence="1 2">TBK1r</strain>
    </source>
</reference>
<protein>
    <submittedName>
        <fullName evidence="1">Uncharacterized protein</fullName>
    </submittedName>
</protein>
<evidence type="ECO:0000313" key="2">
    <source>
        <dbReference type="Proteomes" id="UP000318081"/>
    </source>
</evidence>